<evidence type="ECO:0000256" key="1">
    <source>
        <dbReference type="ARBA" id="ARBA00012513"/>
    </source>
</evidence>
<reference evidence="12" key="1">
    <citation type="submission" date="2021-01" db="EMBL/GenBank/DDBJ databases">
        <authorList>
            <person name="Corre E."/>
            <person name="Pelletier E."/>
            <person name="Niang G."/>
            <person name="Scheremetjew M."/>
            <person name="Finn R."/>
            <person name="Kale V."/>
            <person name="Holt S."/>
            <person name="Cochrane G."/>
            <person name="Meng A."/>
            <person name="Brown T."/>
            <person name="Cohen L."/>
        </authorList>
    </citation>
    <scope>NUCLEOTIDE SEQUENCE</scope>
    <source>
        <strain evidence="12">SAG 11-49</strain>
    </source>
</reference>
<evidence type="ECO:0000256" key="6">
    <source>
        <dbReference type="ARBA" id="ARBA00022840"/>
    </source>
</evidence>
<organism evidence="12">
    <name type="scientific">Chlamydomonas leiostraca</name>
    <dbReference type="NCBI Taxonomy" id="1034604"/>
    <lineage>
        <taxon>Eukaryota</taxon>
        <taxon>Viridiplantae</taxon>
        <taxon>Chlorophyta</taxon>
        <taxon>core chlorophytes</taxon>
        <taxon>Chlorophyceae</taxon>
        <taxon>CS clade</taxon>
        <taxon>Chlamydomonadales</taxon>
        <taxon>Chlamydomonadaceae</taxon>
        <taxon>Chlamydomonas</taxon>
    </lineage>
</organism>
<dbReference type="InterPro" id="IPR011009">
    <property type="entry name" value="Kinase-like_dom_sf"/>
</dbReference>
<dbReference type="EC" id="2.7.11.1" evidence="1"/>
<dbReference type="InterPro" id="IPR008271">
    <property type="entry name" value="Ser/Thr_kinase_AS"/>
</dbReference>
<comment type="similarity">
    <text evidence="10">Belongs to the protein kinase superfamily.</text>
</comment>
<evidence type="ECO:0000259" key="11">
    <source>
        <dbReference type="PROSITE" id="PS50011"/>
    </source>
</evidence>
<evidence type="ECO:0000256" key="4">
    <source>
        <dbReference type="ARBA" id="ARBA00022741"/>
    </source>
</evidence>
<dbReference type="SMART" id="SM00220">
    <property type="entry name" value="S_TKc"/>
    <property type="match status" value="1"/>
</dbReference>
<keyword evidence="2 10" id="KW-0723">Serine/threonine-protein kinase</keyword>
<protein>
    <recommendedName>
        <fullName evidence="1">non-specific serine/threonine protein kinase</fullName>
        <ecNumber evidence="1">2.7.11.1</ecNumber>
    </recommendedName>
</protein>
<evidence type="ECO:0000256" key="8">
    <source>
        <dbReference type="ARBA" id="ARBA00048679"/>
    </source>
</evidence>
<dbReference type="InterPro" id="IPR051131">
    <property type="entry name" value="NEK_Ser/Thr_kinase_NIMA"/>
</dbReference>
<dbReference type="Gene3D" id="1.10.510.10">
    <property type="entry name" value="Transferase(Phosphotransferase) domain 1"/>
    <property type="match status" value="1"/>
</dbReference>
<dbReference type="SUPFAM" id="SSF56112">
    <property type="entry name" value="Protein kinase-like (PK-like)"/>
    <property type="match status" value="1"/>
</dbReference>
<comment type="catalytic activity">
    <reaction evidence="8">
        <text>L-seryl-[protein] + ATP = O-phospho-L-seryl-[protein] + ADP + H(+)</text>
        <dbReference type="Rhea" id="RHEA:17989"/>
        <dbReference type="Rhea" id="RHEA-COMP:9863"/>
        <dbReference type="Rhea" id="RHEA-COMP:11604"/>
        <dbReference type="ChEBI" id="CHEBI:15378"/>
        <dbReference type="ChEBI" id="CHEBI:29999"/>
        <dbReference type="ChEBI" id="CHEBI:30616"/>
        <dbReference type="ChEBI" id="CHEBI:83421"/>
        <dbReference type="ChEBI" id="CHEBI:456216"/>
        <dbReference type="EC" id="2.7.11.1"/>
    </reaction>
</comment>
<dbReference type="InterPro" id="IPR001245">
    <property type="entry name" value="Ser-Thr/Tyr_kinase_cat_dom"/>
</dbReference>
<dbReference type="EMBL" id="HBFB01013629">
    <property type="protein sequence ID" value="CAD8676843.1"/>
    <property type="molecule type" value="Transcribed_RNA"/>
</dbReference>
<keyword evidence="3" id="KW-0808">Transferase</keyword>
<evidence type="ECO:0000256" key="10">
    <source>
        <dbReference type="RuleBase" id="RU000304"/>
    </source>
</evidence>
<evidence type="ECO:0000313" key="12">
    <source>
        <dbReference type="EMBL" id="CAD8676843.1"/>
    </source>
</evidence>
<gene>
    <name evidence="12" type="ORF">CLEI1391_LOCUS7658</name>
</gene>
<evidence type="ECO:0000256" key="9">
    <source>
        <dbReference type="PROSITE-ProRule" id="PRU10141"/>
    </source>
</evidence>
<dbReference type="AlphaFoldDB" id="A0A7S0RG92"/>
<dbReference type="FunFam" id="3.30.200.20:FF:000042">
    <property type="entry name" value="Aurora kinase A"/>
    <property type="match status" value="1"/>
</dbReference>
<keyword evidence="6 9" id="KW-0067">ATP-binding</keyword>
<dbReference type="InterPro" id="IPR017441">
    <property type="entry name" value="Protein_kinase_ATP_BS"/>
</dbReference>
<dbReference type="GO" id="GO:0005524">
    <property type="term" value="F:ATP binding"/>
    <property type="evidence" value="ECO:0007669"/>
    <property type="project" value="UniProtKB-UniRule"/>
</dbReference>
<evidence type="ECO:0000256" key="2">
    <source>
        <dbReference type="ARBA" id="ARBA00022527"/>
    </source>
</evidence>
<evidence type="ECO:0000256" key="5">
    <source>
        <dbReference type="ARBA" id="ARBA00022777"/>
    </source>
</evidence>
<feature type="binding site" evidence="9">
    <location>
        <position position="82"/>
    </location>
    <ligand>
        <name>ATP</name>
        <dbReference type="ChEBI" id="CHEBI:30616"/>
    </ligand>
</feature>
<keyword evidence="4 9" id="KW-0547">Nucleotide-binding</keyword>
<dbReference type="PROSITE" id="PS00107">
    <property type="entry name" value="PROTEIN_KINASE_ATP"/>
    <property type="match status" value="1"/>
</dbReference>
<dbReference type="PIRSF" id="PIRSF000654">
    <property type="entry name" value="Integrin-linked_kinase"/>
    <property type="match status" value="1"/>
</dbReference>
<evidence type="ECO:0000256" key="7">
    <source>
        <dbReference type="ARBA" id="ARBA00047899"/>
    </source>
</evidence>
<dbReference type="PRINTS" id="PR00109">
    <property type="entry name" value="TYRKINASE"/>
</dbReference>
<sequence length="319" mass="35434">MDIDGAHEPGGSMLTDSTRTTHVGGSTIDFSLHSDNTSDISSNHHQQGSLADYQLHQLIGRGKYSQVYAATHIPTGMQVAMKKVAIFDMMDPQARVDCLKEVKILQSLEHPNIVKCYNSFIQDNELVIILEWAEAGDLGHLLRERAAAGSGFEPGQVWSFFSQICHAMKHMHDRRMMHRDLKPGNIFVAADGSLKLGDLGLSRYFSSRTLQAVTTVGTPYYMSPECIRGTPYDFSSDVWSLGCLLYELVALRNPFYKENQSLYALGKHITSCTYDPLPGAVPQPLRDLVTAMLQPQPQQRPTVAQLVQICQQHCPQPGS</sequence>
<keyword evidence="5" id="KW-0418">Kinase</keyword>
<name>A0A7S0RG92_9CHLO</name>
<dbReference type="GO" id="GO:0004674">
    <property type="term" value="F:protein serine/threonine kinase activity"/>
    <property type="evidence" value="ECO:0007669"/>
    <property type="project" value="UniProtKB-KW"/>
</dbReference>
<accession>A0A7S0RG92</accession>
<dbReference type="PANTHER" id="PTHR44899">
    <property type="entry name" value="CAMK FAMILY PROTEIN KINASE"/>
    <property type="match status" value="1"/>
</dbReference>
<feature type="domain" description="Protein kinase" evidence="11">
    <location>
        <begin position="53"/>
        <end position="314"/>
    </location>
</feature>
<dbReference type="Pfam" id="PF00069">
    <property type="entry name" value="Pkinase"/>
    <property type="match status" value="1"/>
</dbReference>
<dbReference type="PROSITE" id="PS50011">
    <property type="entry name" value="PROTEIN_KINASE_DOM"/>
    <property type="match status" value="1"/>
</dbReference>
<dbReference type="InterPro" id="IPR000719">
    <property type="entry name" value="Prot_kinase_dom"/>
</dbReference>
<evidence type="ECO:0000256" key="3">
    <source>
        <dbReference type="ARBA" id="ARBA00022679"/>
    </source>
</evidence>
<proteinExistence type="inferred from homology"/>
<dbReference type="PROSITE" id="PS00108">
    <property type="entry name" value="PROTEIN_KINASE_ST"/>
    <property type="match status" value="1"/>
</dbReference>
<comment type="catalytic activity">
    <reaction evidence="7">
        <text>L-threonyl-[protein] + ATP = O-phospho-L-threonyl-[protein] + ADP + H(+)</text>
        <dbReference type="Rhea" id="RHEA:46608"/>
        <dbReference type="Rhea" id="RHEA-COMP:11060"/>
        <dbReference type="Rhea" id="RHEA-COMP:11605"/>
        <dbReference type="ChEBI" id="CHEBI:15378"/>
        <dbReference type="ChEBI" id="CHEBI:30013"/>
        <dbReference type="ChEBI" id="CHEBI:30616"/>
        <dbReference type="ChEBI" id="CHEBI:61977"/>
        <dbReference type="ChEBI" id="CHEBI:456216"/>
        <dbReference type="EC" id="2.7.11.1"/>
    </reaction>
</comment>
<dbReference type="PANTHER" id="PTHR44899:SF3">
    <property type="entry name" value="SERINE_THREONINE-PROTEIN KINASE NEK1"/>
    <property type="match status" value="1"/>
</dbReference>